<name>A0A087S1E6_9ARCH</name>
<protein>
    <submittedName>
        <fullName evidence="1">Uncharacterized protein</fullName>
    </submittedName>
</protein>
<sequence>MPVISEVINERKLWVILSTRKNTNKVDELEIVKPLVEKLNEEWFKKGDFIWAGRFDDGMTSMAIFDATEEKAKNYFEHYSKICKNALDVKLYKWDAMPLFTILERIQGKI</sequence>
<organism evidence="1 2">
    <name type="scientific">Marine Group I thaumarchaeote SCGC AAA799-P11</name>
    <dbReference type="NCBI Taxonomy" id="1502295"/>
    <lineage>
        <taxon>Archaea</taxon>
        <taxon>Nitrososphaerota</taxon>
        <taxon>Marine Group I</taxon>
    </lineage>
</organism>
<dbReference type="AlphaFoldDB" id="A0A087S1E6"/>
<dbReference type="EMBL" id="JOSZ01000006">
    <property type="protein sequence ID" value="KFM19550.1"/>
    <property type="molecule type" value="Genomic_DNA"/>
</dbReference>
<comment type="caution">
    <text evidence="1">The sequence shown here is derived from an EMBL/GenBank/DDBJ whole genome shotgun (WGS) entry which is preliminary data.</text>
</comment>
<proteinExistence type="predicted"/>
<accession>A0A087S1E6</accession>
<keyword evidence="2" id="KW-1185">Reference proteome</keyword>
<gene>
    <name evidence="1" type="ORF">AAA799P11_00539</name>
</gene>
<evidence type="ECO:0000313" key="2">
    <source>
        <dbReference type="Proteomes" id="UP000029387"/>
    </source>
</evidence>
<reference evidence="1 2" key="1">
    <citation type="submission" date="2014-06" db="EMBL/GenBank/DDBJ databases">
        <authorList>
            <person name="Ngugi D.K."/>
            <person name="Blom J."/>
            <person name="Alam I."/>
            <person name="Rashid M."/>
            <person name="Baalawi W."/>
            <person name="Zhang G."/>
            <person name="Hikmawan T."/>
            <person name="Guan Y."/>
            <person name="Antunes A."/>
            <person name="Siam R."/>
            <person name="El-Dorry H."/>
            <person name="Bajic V."/>
            <person name="Stingl U."/>
        </authorList>
    </citation>
    <scope>NUCLEOTIDE SEQUENCE [LARGE SCALE GENOMIC DNA]</scope>
    <source>
        <strain evidence="1">SCGC AAA799-P11</strain>
    </source>
</reference>
<evidence type="ECO:0000313" key="1">
    <source>
        <dbReference type="EMBL" id="KFM19550.1"/>
    </source>
</evidence>
<dbReference type="Proteomes" id="UP000029387">
    <property type="component" value="Unassembled WGS sequence"/>
</dbReference>